<gene>
    <name evidence="3" type="ORF">LOD99_7999</name>
</gene>
<dbReference type="PANTHER" id="PTHR43249">
    <property type="entry name" value="UDP-N-ACETYL-2-AMINO-2-DEOXY-D-GLUCURONATE OXIDASE"/>
    <property type="match status" value="1"/>
</dbReference>
<name>A0AAV7JIN3_9METZ</name>
<dbReference type="EMBL" id="JAKMXF010000328">
    <property type="protein sequence ID" value="KAI6648642.1"/>
    <property type="molecule type" value="Genomic_DNA"/>
</dbReference>
<proteinExistence type="predicted"/>
<sequence length="380" mass="42783">MALLNVAFIGCGAVNFGGAEGPWNHSKRLELIQNIHFVAIMDVDISKANRVLETKLQGEAAAKYTECKIFSNLDDLFSQMKGRIDAVWVGVPPYVHGVLDEGRDLELRCIREGINVFMEKPISVYPVKDVSLYADAIEKETTGQGKPYFSVGYMFRYHPAIIQAKEILNSHSQPILMINARYNCAYSELDHPFWWNKKESGGPIVEQATHFCDLFRFFGGEVNLNSVTSKIIPAGDKGKIGYLSTVPDVVKEDKLPLDDRVPRVTVSHFYFKSGALGSLTHGITLHAKRYEASIDIWCDGLRILLEEPYSNELCRLRVRKGYTDTEELFAFPGADCYMEEDLAFVRAVLERNPALIASNYSDALQSYKLSWSITDSVQKE</sequence>
<dbReference type="Gene3D" id="3.40.50.720">
    <property type="entry name" value="NAD(P)-binding Rossmann-like Domain"/>
    <property type="match status" value="1"/>
</dbReference>
<keyword evidence="4" id="KW-1185">Reference proteome</keyword>
<protein>
    <submittedName>
        <fullName evidence="3">Uncharacterized protein</fullName>
    </submittedName>
</protein>
<dbReference type="Gene3D" id="3.30.360.10">
    <property type="entry name" value="Dihydrodipicolinate Reductase, domain 2"/>
    <property type="match status" value="1"/>
</dbReference>
<comment type="caution">
    <text evidence="3">The sequence shown here is derived from an EMBL/GenBank/DDBJ whole genome shotgun (WGS) entry which is preliminary data.</text>
</comment>
<dbReference type="AlphaFoldDB" id="A0AAV7JIN3"/>
<feature type="domain" description="Oxidoreductase putative C-terminal" evidence="2">
    <location>
        <begin position="156"/>
        <end position="300"/>
    </location>
</feature>
<accession>A0AAV7JIN3</accession>
<evidence type="ECO:0000259" key="1">
    <source>
        <dbReference type="Pfam" id="PF01408"/>
    </source>
</evidence>
<evidence type="ECO:0000259" key="2">
    <source>
        <dbReference type="Pfam" id="PF08635"/>
    </source>
</evidence>
<dbReference type="GO" id="GO:0000166">
    <property type="term" value="F:nucleotide binding"/>
    <property type="evidence" value="ECO:0007669"/>
    <property type="project" value="InterPro"/>
</dbReference>
<dbReference type="SUPFAM" id="SSF51735">
    <property type="entry name" value="NAD(P)-binding Rossmann-fold domains"/>
    <property type="match status" value="1"/>
</dbReference>
<dbReference type="Pfam" id="PF08635">
    <property type="entry name" value="ox_reductase_C"/>
    <property type="match status" value="1"/>
</dbReference>
<dbReference type="PANTHER" id="PTHR43249:SF1">
    <property type="entry name" value="D-GLUCOSIDE 3-DEHYDROGENASE"/>
    <property type="match status" value="1"/>
</dbReference>
<organism evidence="3 4">
    <name type="scientific">Oopsacas minuta</name>
    <dbReference type="NCBI Taxonomy" id="111878"/>
    <lineage>
        <taxon>Eukaryota</taxon>
        <taxon>Metazoa</taxon>
        <taxon>Porifera</taxon>
        <taxon>Hexactinellida</taxon>
        <taxon>Hexasterophora</taxon>
        <taxon>Lyssacinosida</taxon>
        <taxon>Leucopsacidae</taxon>
        <taxon>Oopsacas</taxon>
    </lineage>
</organism>
<evidence type="ECO:0000313" key="4">
    <source>
        <dbReference type="Proteomes" id="UP001165289"/>
    </source>
</evidence>
<dbReference type="InterPro" id="IPR036291">
    <property type="entry name" value="NAD(P)-bd_dom_sf"/>
</dbReference>
<reference evidence="3 4" key="1">
    <citation type="journal article" date="2023" name="BMC Biol.">
        <title>The compact genome of the sponge Oopsacas minuta (Hexactinellida) is lacking key metazoan core genes.</title>
        <authorList>
            <person name="Santini S."/>
            <person name="Schenkelaars Q."/>
            <person name="Jourda C."/>
            <person name="Duchesne M."/>
            <person name="Belahbib H."/>
            <person name="Rocher C."/>
            <person name="Selva M."/>
            <person name="Riesgo A."/>
            <person name="Vervoort M."/>
            <person name="Leys S.P."/>
            <person name="Kodjabachian L."/>
            <person name="Le Bivic A."/>
            <person name="Borchiellini C."/>
            <person name="Claverie J.M."/>
            <person name="Renard E."/>
        </authorList>
    </citation>
    <scope>NUCLEOTIDE SEQUENCE [LARGE SCALE GENOMIC DNA]</scope>
    <source>
        <strain evidence="3">SPO-2</strain>
    </source>
</reference>
<dbReference type="Pfam" id="PF01408">
    <property type="entry name" value="GFO_IDH_MocA"/>
    <property type="match status" value="1"/>
</dbReference>
<dbReference type="InterPro" id="IPR052515">
    <property type="entry name" value="Gfo/Idh/MocA_Oxidoreductase"/>
</dbReference>
<feature type="domain" description="Gfo/Idh/MocA-like oxidoreductase N-terminal" evidence="1">
    <location>
        <begin position="4"/>
        <end position="136"/>
    </location>
</feature>
<dbReference type="SUPFAM" id="SSF55347">
    <property type="entry name" value="Glyceraldehyde-3-phosphate dehydrogenase-like, C-terminal domain"/>
    <property type="match status" value="1"/>
</dbReference>
<dbReference type="Proteomes" id="UP001165289">
    <property type="component" value="Unassembled WGS sequence"/>
</dbReference>
<dbReference type="InterPro" id="IPR013944">
    <property type="entry name" value="OxRdtase_put_C"/>
</dbReference>
<evidence type="ECO:0000313" key="3">
    <source>
        <dbReference type="EMBL" id="KAI6648642.1"/>
    </source>
</evidence>
<dbReference type="InterPro" id="IPR000683">
    <property type="entry name" value="Gfo/Idh/MocA-like_OxRdtase_N"/>
</dbReference>